<dbReference type="EMBL" id="JBHUMF010000002">
    <property type="protein sequence ID" value="MFD2679316.1"/>
    <property type="molecule type" value="Genomic_DNA"/>
</dbReference>
<protein>
    <recommendedName>
        <fullName evidence="2 4">Flagellin</fullName>
    </recommendedName>
</protein>
<feature type="domain" description="Flagellin N-terminal" evidence="5">
    <location>
        <begin position="3"/>
        <end position="140"/>
    </location>
</feature>
<evidence type="ECO:0000256" key="4">
    <source>
        <dbReference type="RuleBase" id="RU362073"/>
    </source>
</evidence>
<proteinExistence type="inferred from homology"/>
<accession>A0ABW5RL11</accession>
<dbReference type="Gene3D" id="1.20.1330.10">
    <property type="entry name" value="f41 fragment of flagellin, N-terminal domain"/>
    <property type="match status" value="2"/>
</dbReference>
<keyword evidence="7" id="KW-0966">Cell projection</keyword>
<keyword evidence="8" id="KW-1185">Reference proteome</keyword>
<dbReference type="InterPro" id="IPR042187">
    <property type="entry name" value="Flagellin_C_sub2"/>
</dbReference>
<dbReference type="SUPFAM" id="SSF64518">
    <property type="entry name" value="Phase 1 flagellin"/>
    <property type="match status" value="1"/>
</dbReference>
<comment type="function">
    <text evidence="4">Flagellin is the subunit protein which polymerizes to form the filaments of bacterial flagella.</text>
</comment>
<feature type="domain" description="Flagellin C-terminal" evidence="6">
    <location>
        <begin position="489"/>
        <end position="573"/>
    </location>
</feature>
<evidence type="ECO:0000259" key="6">
    <source>
        <dbReference type="Pfam" id="PF00700"/>
    </source>
</evidence>
<comment type="similarity">
    <text evidence="1 4">Belongs to the bacterial flagellin family.</text>
</comment>
<dbReference type="Pfam" id="PF00700">
    <property type="entry name" value="Flagellin_C"/>
    <property type="match status" value="1"/>
</dbReference>
<evidence type="ECO:0000256" key="1">
    <source>
        <dbReference type="ARBA" id="ARBA00005709"/>
    </source>
</evidence>
<organism evidence="7 8">
    <name type="scientific">Bacillus seohaeanensis</name>
    <dbReference type="NCBI Taxonomy" id="284580"/>
    <lineage>
        <taxon>Bacteria</taxon>
        <taxon>Bacillati</taxon>
        <taxon>Bacillota</taxon>
        <taxon>Bacilli</taxon>
        <taxon>Bacillales</taxon>
        <taxon>Bacillaceae</taxon>
        <taxon>Bacillus</taxon>
    </lineage>
</organism>
<dbReference type="PANTHER" id="PTHR42792:SF2">
    <property type="entry name" value="FLAGELLIN"/>
    <property type="match status" value="1"/>
</dbReference>
<gene>
    <name evidence="7" type="ORF">ACFSUL_00985</name>
</gene>
<keyword evidence="4" id="KW-0964">Secreted</keyword>
<comment type="subcellular location">
    <subcellularLocation>
        <location evidence="4">Secreted</location>
    </subcellularLocation>
    <subcellularLocation>
        <location evidence="4">Bacterial flagellum</location>
    </subcellularLocation>
</comment>
<evidence type="ECO:0000259" key="5">
    <source>
        <dbReference type="Pfam" id="PF00669"/>
    </source>
</evidence>
<dbReference type="RefSeq" id="WP_377931857.1">
    <property type="nucleotide sequence ID" value="NZ_JBHUMF010000002.1"/>
</dbReference>
<dbReference type="Proteomes" id="UP001597506">
    <property type="component" value="Unassembled WGS sequence"/>
</dbReference>
<dbReference type="InterPro" id="IPR001029">
    <property type="entry name" value="Flagellin_N"/>
</dbReference>
<keyword evidence="7" id="KW-0969">Cilium</keyword>
<evidence type="ECO:0000313" key="7">
    <source>
        <dbReference type="EMBL" id="MFD2679316.1"/>
    </source>
</evidence>
<comment type="caution">
    <text evidence="7">The sequence shown here is derived from an EMBL/GenBank/DDBJ whole genome shotgun (WGS) entry which is preliminary data.</text>
</comment>
<name>A0ABW5RL11_9BACI</name>
<evidence type="ECO:0000256" key="2">
    <source>
        <dbReference type="ARBA" id="ARBA00020110"/>
    </source>
</evidence>
<keyword evidence="3 4" id="KW-0975">Bacterial flagellum</keyword>
<dbReference type="PANTHER" id="PTHR42792">
    <property type="entry name" value="FLAGELLIN"/>
    <property type="match status" value="1"/>
</dbReference>
<sequence>MIINHNISVLNSLNRLNKNNKNTATAMEKLSSGLRISKASDNAAGLAISEKMRAQIRGLGQAQRNIQDGISLIQTAESALSTIQEPNLLRLRELAIQAANDTLTSDDRQEIQKEVVQIKQGINEIANNTHFNNIKLLNRTVESTQITQEPGYNWESFDTGFSGYIAGVDKIGERYIGVGEDGNILSSVDGKGWNVVNVGTPYNFYEVISNGSQLVAIGDRGNLYTTDDGINWSKQNFPTDGVWNPSQLQLHNGIWDGNEYRIAADRGYILSSSDGINWSYAVSTDNTQYQDIAFNGTQYVVVGNMGKVATSDDGVTWTSQNSNTTNALHSIEWINGKFISVGENGTMISSIDGSTWSVESSLDSLRLNTLATNDQSIIVGGWDGPSKENLFIAADGQSWTNLDAISNSQILDIEFLENSNEYIASTFEGKFLRSTAVYTTNSALEKINLQIGANGGDTFSIELTDASTKALGIDTINLSTRQGAESALSKIDKAMEKVSSERGKYGAYQNALEHVHNNVSNYELNLTASESRIRDTDMAKQMMALIKNQILSQASQPMLSRASQQPQQVLQLLK</sequence>
<evidence type="ECO:0000256" key="3">
    <source>
        <dbReference type="ARBA" id="ARBA00023143"/>
    </source>
</evidence>
<keyword evidence="7" id="KW-0282">Flagellum</keyword>
<dbReference type="InterPro" id="IPR046358">
    <property type="entry name" value="Flagellin_C"/>
</dbReference>
<dbReference type="InterPro" id="IPR001492">
    <property type="entry name" value="Flagellin"/>
</dbReference>
<evidence type="ECO:0000313" key="8">
    <source>
        <dbReference type="Proteomes" id="UP001597506"/>
    </source>
</evidence>
<dbReference type="PRINTS" id="PR00207">
    <property type="entry name" value="FLAGELLIN"/>
</dbReference>
<reference evidence="8" key="1">
    <citation type="journal article" date="2019" name="Int. J. Syst. Evol. Microbiol.">
        <title>The Global Catalogue of Microorganisms (GCM) 10K type strain sequencing project: providing services to taxonomists for standard genome sequencing and annotation.</title>
        <authorList>
            <consortium name="The Broad Institute Genomics Platform"/>
            <consortium name="The Broad Institute Genome Sequencing Center for Infectious Disease"/>
            <person name="Wu L."/>
            <person name="Ma J."/>
        </authorList>
    </citation>
    <scope>NUCLEOTIDE SEQUENCE [LARGE SCALE GENOMIC DNA]</scope>
    <source>
        <strain evidence="8">KCTC 3913</strain>
    </source>
</reference>
<dbReference type="Gene3D" id="6.10.10.10">
    <property type="entry name" value="Flagellar export chaperone, C-terminal domain"/>
    <property type="match status" value="1"/>
</dbReference>
<dbReference type="Pfam" id="PF00669">
    <property type="entry name" value="Flagellin_N"/>
    <property type="match status" value="1"/>
</dbReference>